<protein>
    <recommendedName>
        <fullName evidence="1">Protein kinase domain-containing protein</fullName>
    </recommendedName>
</protein>
<dbReference type="InterPro" id="IPR011009">
    <property type="entry name" value="Kinase-like_dom_sf"/>
</dbReference>
<feature type="domain" description="Protein kinase" evidence="1">
    <location>
        <begin position="1"/>
        <end position="107"/>
    </location>
</feature>
<dbReference type="InterPro" id="IPR008271">
    <property type="entry name" value="Ser/Thr_kinase_AS"/>
</dbReference>
<organism evidence="2 3">
    <name type="scientific">Tritrichomonas musculus</name>
    <dbReference type="NCBI Taxonomy" id="1915356"/>
    <lineage>
        <taxon>Eukaryota</taxon>
        <taxon>Metamonada</taxon>
        <taxon>Parabasalia</taxon>
        <taxon>Tritrichomonadida</taxon>
        <taxon>Tritrichomonadidae</taxon>
        <taxon>Tritrichomonas</taxon>
    </lineage>
</organism>
<name>A0ABR2H1N2_9EUKA</name>
<dbReference type="Gene3D" id="1.10.510.10">
    <property type="entry name" value="Transferase(Phosphotransferase) domain 1"/>
    <property type="match status" value="1"/>
</dbReference>
<accession>A0ABR2H1N2</accession>
<dbReference type="EMBL" id="JAPFFF010000048">
    <property type="protein sequence ID" value="KAK8840114.1"/>
    <property type="molecule type" value="Genomic_DNA"/>
</dbReference>
<dbReference type="PROSITE" id="PS50011">
    <property type="entry name" value="PROTEIN_KINASE_DOM"/>
    <property type="match status" value="1"/>
</dbReference>
<evidence type="ECO:0000259" key="1">
    <source>
        <dbReference type="PROSITE" id="PS50011"/>
    </source>
</evidence>
<evidence type="ECO:0000313" key="2">
    <source>
        <dbReference type="EMBL" id="KAK8840114.1"/>
    </source>
</evidence>
<evidence type="ECO:0000313" key="3">
    <source>
        <dbReference type="Proteomes" id="UP001470230"/>
    </source>
</evidence>
<dbReference type="InterPro" id="IPR050167">
    <property type="entry name" value="Ser_Thr_protein_kinase"/>
</dbReference>
<comment type="caution">
    <text evidence="2">The sequence shown here is derived from an EMBL/GenBank/DDBJ whole genome shotgun (WGS) entry which is preliminary data.</text>
</comment>
<reference evidence="2 3" key="1">
    <citation type="submission" date="2024-04" db="EMBL/GenBank/DDBJ databases">
        <title>Tritrichomonas musculus Genome.</title>
        <authorList>
            <person name="Alves-Ferreira E."/>
            <person name="Grigg M."/>
            <person name="Lorenzi H."/>
            <person name="Galac M."/>
        </authorList>
    </citation>
    <scope>NUCLEOTIDE SEQUENCE [LARGE SCALE GENOMIC DNA]</scope>
    <source>
        <strain evidence="2 3">EAF2021</strain>
    </source>
</reference>
<dbReference type="SUPFAM" id="SSF56112">
    <property type="entry name" value="Protein kinase-like (PK-like)"/>
    <property type="match status" value="1"/>
</dbReference>
<dbReference type="Pfam" id="PF00069">
    <property type="entry name" value="Pkinase"/>
    <property type="match status" value="1"/>
</dbReference>
<dbReference type="InterPro" id="IPR000719">
    <property type="entry name" value="Prot_kinase_dom"/>
</dbReference>
<gene>
    <name evidence="2" type="ORF">M9Y10_031052</name>
</gene>
<dbReference type="PANTHER" id="PTHR23257">
    <property type="entry name" value="SERINE-THREONINE PROTEIN KINASE"/>
    <property type="match status" value="1"/>
</dbReference>
<proteinExistence type="predicted"/>
<dbReference type="Proteomes" id="UP001470230">
    <property type="component" value="Unassembled WGS sequence"/>
</dbReference>
<keyword evidence="3" id="KW-1185">Reference proteome</keyword>
<sequence length="107" mass="12493">MNNTLKTKIEFEFGFGFGMYRIHSIGLIHRDLKIDNIMLNSIFEAKIIDFDLYHVESEYREDCLTEGIGTLECMSSEMLNNENYDNKTDVYSYGIVLFTLFTGRLPK</sequence>
<dbReference type="PROSITE" id="PS00108">
    <property type="entry name" value="PROTEIN_KINASE_ST"/>
    <property type="match status" value="1"/>
</dbReference>